<dbReference type="Pfam" id="PF01180">
    <property type="entry name" value="DHO_dh"/>
    <property type="match status" value="1"/>
</dbReference>
<keyword evidence="5 12" id="KW-0963">Cytoplasm</keyword>
<dbReference type="CDD" id="cd04740">
    <property type="entry name" value="DHOD_1B_like"/>
    <property type="match status" value="1"/>
</dbReference>
<feature type="binding site" evidence="12">
    <location>
        <position position="126"/>
    </location>
    <ligand>
        <name>FMN</name>
        <dbReference type="ChEBI" id="CHEBI:58210"/>
    </ligand>
</feature>
<keyword evidence="7 12" id="KW-0288">FMN</keyword>
<evidence type="ECO:0000256" key="7">
    <source>
        <dbReference type="ARBA" id="ARBA00022643"/>
    </source>
</evidence>
<dbReference type="NCBIfam" id="TIGR01037">
    <property type="entry name" value="pyrD_sub1_fam"/>
    <property type="match status" value="1"/>
</dbReference>
<keyword evidence="15" id="KW-1185">Reference proteome</keyword>
<evidence type="ECO:0000313" key="15">
    <source>
        <dbReference type="Proteomes" id="UP000593890"/>
    </source>
</evidence>
<dbReference type="InterPro" id="IPR013785">
    <property type="entry name" value="Aldolase_TIM"/>
</dbReference>
<dbReference type="InterPro" id="IPR001295">
    <property type="entry name" value="Dihydroorotate_DH_CS"/>
</dbReference>
<evidence type="ECO:0000256" key="8">
    <source>
        <dbReference type="ARBA" id="ARBA00022975"/>
    </source>
</evidence>
<dbReference type="GO" id="GO:0004589">
    <property type="term" value="F:dihydroorotate dehydrogenase (NAD+) activity"/>
    <property type="evidence" value="ECO:0007669"/>
    <property type="project" value="UniProtKB-EC"/>
</dbReference>
<accession>A0A7I8D6B0</accession>
<evidence type="ECO:0000256" key="3">
    <source>
        <dbReference type="ARBA" id="ARBA00004715"/>
    </source>
</evidence>
<protein>
    <recommendedName>
        <fullName evidence="12">Dihydroorotate dehydrogenase</fullName>
        <shortName evidence="12">DHOD</shortName>
        <shortName evidence="12">DHODase</shortName>
        <shortName evidence="12">DHOdehase</shortName>
        <ecNumber evidence="12">1.3.-.-</ecNumber>
    </recommendedName>
</protein>
<comment type="catalytic activity">
    <reaction evidence="12">
        <text>(S)-dihydroorotate + A = orotate + AH2</text>
        <dbReference type="Rhea" id="RHEA:18073"/>
        <dbReference type="ChEBI" id="CHEBI:13193"/>
        <dbReference type="ChEBI" id="CHEBI:17499"/>
        <dbReference type="ChEBI" id="CHEBI:30839"/>
        <dbReference type="ChEBI" id="CHEBI:30864"/>
    </reaction>
</comment>
<sequence length="303" mass="32551">MAKMAVEICGVSFKNPIITASGTYGFGREFNEFFPLERLGGIACKAVTPEEKLGNPPPRVAETPSGMLNAVGLQNPGVKRFIREALPWLKKQNTVIIANVAGSSLEDYCQVATALEDTDVDFLELNISCPNVKKGGMQFGTSYEGVETVTKAVRSHTSKPLMVKLSPNVTDIVDIAKAAESGGADCLSLINTLLGMRIDVRTRRPILHNNVGGLSGPAVFPVALRMVWQVASHVDLPVIGIGGIAKWQDAVEMMLAGATAVQIGTANFTYPDTPLKVLAGMEEYLESQHVEDINEIIGTVKPW</sequence>
<reference evidence="15" key="1">
    <citation type="submission" date="2020-07" db="EMBL/GenBank/DDBJ databases">
        <title>Complete genome sequencing of Clostridia bacterium strain 12CBH8.</title>
        <authorList>
            <person name="Sakamoto M."/>
            <person name="Murakami T."/>
            <person name="Mori H."/>
        </authorList>
    </citation>
    <scope>NUCLEOTIDE SEQUENCE [LARGE SCALE GENOMIC DNA]</scope>
    <source>
        <strain evidence="15">12CBH8</strain>
    </source>
</reference>
<feature type="binding site" evidence="12">
    <location>
        <begin position="69"/>
        <end position="73"/>
    </location>
    <ligand>
        <name>substrate</name>
    </ligand>
</feature>
<dbReference type="KEGG" id="sman:C12CBH8_13820"/>
<comment type="similarity">
    <text evidence="4 12">Belongs to the dihydroorotate dehydrogenase family. Type 1 subfamily.</text>
</comment>
<feature type="domain" description="Dihydroorotate dehydrogenase catalytic" evidence="13">
    <location>
        <begin position="4"/>
        <end position="285"/>
    </location>
</feature>
<dbReference type="HAMAP" id="MF_00224">
    <property type="entry name" value="DHO_dh_type1"/>
    <property type="match status" value="1"/>
</dbReference>
<dbReference type="AlphaFoldDB" id="A0A7I8D6B0"/>
<dbReference type="SUPFAM" id="SSF51395">
    <property type="entry name" value="FMN-linked oxidoreductases"/>
    <property type="match status" value="1"/>
</dbReference>
<keyword evidence="9 12" id="KW-0560">Oxidoreductase</keyword>
<dbReference type="GO" id="GO:0005737">
    <property type="term" value="C:cytoplasm"/>
    <property type="evidence" value="ECO:0007669"/>
    <property type="project" value="UniProtKB-SubCell"/>
</dbReference>
<dbReference type="PROSITE" id="PS00911">
    <property type="entry name" value="DHODEHASE_1"/>
    <property type="match status" value="1"/>
</dbReference>
<feature type="binding site" evidence="12">
    <location>
        <position position="216"/>
    </location>
    <ligand>
        <name>FMN</name>
        <dbReference type="ChEBI" id="CHEBI:58210"/>
    </ligand>
</feature>
<feature type="binding site" evidence="12">
    <location>
        <begin position="264"/>
        <end position="265"/>
    </location>
    <ligand>
        <name>FMN</name>
        <dbReference type="ChEBI" id="CHEBI:58210"/>
    </ligand>
</feature>
<keyword evidence="6 12" id="KW-0285">Flavoprotein</keyword>
<evidence type="ECO:0000256" key="2">
    <source>
        <dbReference type="ARBA" id="ARBA00004496"/>
    </source>
</evidence>
<evidence type="ECO:0000256" key="5">
    <source>
        <dbReference type="ARBA" id="ARBA00022490"/>
    </source>
</evidence>
<feature type="binding site" evidence="12">
    <location>
        <begin position="45"/>
        <end position="46"/>
    </location>
    <ligand>
        <name>FMN</name>
        <dbReference type="ChEBI" id="CHEBI:58210"/>
    </ligand>
</feature>
<feature type="binding site" evidence="12">
    <location>
        <position position="21"/>
    </location>
    <ligand>
        <name>FMN</name>
        <dbReference type="ChEBI" id="CHEBI:58210"/>
    </ligand>
</feature>
<dbReference type="InterPro" id="IPR005720">
    <property type="entry name" value="Dihydroorotate_DH_cat"/>
</dbReference>
<dbReference type="Proteomes" id="UP000593890">
    <property type="component" value="Chromosome"/>
</dbReference>
<evidence type="ECO:0000256" key="6">
    <source>
        <dbReference type="ARBA" id="ARBA00022630"/>
    </source>
</evidence>
<organism evidence="14 15">
    <name type="scientific">Solibaculum mannosilyticum</name>
    <dbReference type="NCBI Taxonomy" id="2780922"/>
    <lineage>
        <taxon>Bacteria</taxon>
        <taxon>Bacillati</taxon>
        <taxon>Bacillota</taxon>
        <taxon>Clostridia</taxon>
        <taxon>Eubacteriales</taxon>
        <taxon>Oscillospiraceae</taxon>
        <taxon>Solibaculum</taxon>
    </lineage>
</organism>
<keyword evidence="10" id="KW-0520">NAD</keyword>
<dbReference type="EMBL" id="AP023321">
    <property type="protein sequence ID" value="BCI60743.1"/>
    <property type="molecule type" value="Genomic_DNA"/>
</dbReference>
<gene>
    <name evidence="12" type="primary">pyrD</name>
    <name evidence="14" type="ORF">C12CBH8_13820</name>
</gene>
<dbReference type="Gene3D" id="3.20.20.70">
    <property type="entry name" value="Aldolase class I"/>
    <property type="match status" value="1"/>
</dbReference>
<dbReference type="PANTHER" id="PTHR48109:SF1">
    <property type="entry name" value="DIHYDROOROTATE DEHYDROGENASE (FUMARATE)"/>
    <property type="match status" value="1"/>
</dbReference>
<feature type="active site" description="Nucleophile" evidence="12">
    <location>
        <position position="129"/>
    </location>
</feature>
<dbReference type="InterPro" id="IPR012135">
    <property type="entry name" value="Dihydroorotate_DH_1_2"/>
</dbReference>
<comment type="catalytic activity">
    <reaction evidence="11">
        <text>(S)-dihydroorotate + NAD(+) = orotate + NADH + H(+)</text>
        <dbReference type="Rhea" id="RHEA:13513"/>
        <dbReference type="ChEBI" id="CHEBI:15378"/>
        <dbReference type="ChEBI" id="CHEBI:30839"/>
        <dbReference type="ChEBI" id="CHEBI:30864"/>
        <dbReference type="ChEBI" id="CHEBI:57540"/>
        <dbReference type="ChEBI" id="CHEBI:57945"/>
        <dbReference type="EC" id="1.3.1.14"/>
    </reaction>
</comment>
<dbReference type="InterPro" id="IPR033888">
    <property type="entry name" value="DHOD_1B"/>
</dbReference>
<evidence type="ECO:0000256" key="9">
    <source>
        <dbReference type="ARBA" id="ARBA00023002"/>
    </source>
</evidence>
<dbReference type="RefSeq" id="WP_090267042.1">
    <property type="nucleotide sequence ID" value="NZ_AP023321.1"/>
</dbReference>
<feature type="binding site" evidence="12">
    <location>
        <begin position="191"/>
        <end position="192"/>
    </location>
    <ligand>
        <name>substrate</name>
    </ligand>
</feature>
<dbReference type="InterPro" id="IPR049622">
    <property type="entry name" value="Dihydroorotate_DH_I"/>
</dbReference>
<evidence type="ECO:0000256" key="10">
    <source>
        <dbReference type="ARBA" id="ARBA00023027"/>
    </source>
</evidence>
<comment type="function">
    <text evidence="1">Catalyzes the conversion of dihydroorotate to orotate with NAD(+) as electron acceptor.</text>
</comment>
<feature type="binding site" evidence="12">
    <location>
        <begin position="242"/>
        <end position="243"/>
    </location>
    <ligand>
        <name>FMN</name>
        <dbReference type="ChEBI" id="CHEBI:58210"/>
    </ligand>
</feature>
<dbReference type="GO" id="GO:0044205">
    <property type="term" value="P:'de novo' UMP biosynthetic process"/>
    <property type="evidence" value="ECO:0007669"/>
    <property type="project" value="UniProtKB-UniRule"/>
</dbReference>
<dbReference type="EC" id="1.3.-.-" evidence="12"/>
<keyword evidence="8 12" id="KW-0665">Pyrimidine biosynthesis</keyword>
<dbReference type="NCBIfam" id="NF005574">
    <property type="entry name" value="PRK07259.1"/>
    <property type="match status" value="1"/>
</dbReference>
<feature type="binding site" evidence="12">
    <location>
        <position position="164"/>
    </location>
    <ligand>
        <name>FMN</name>
        <dbReference type="ChEBI" id="CHEBI:58210"/>
    </ligand>
</feature>
<evidence type="ECO:0000256" key="12">
    <source>
        <dbReference type="HAMAP-Rule" id="MF_00224"/>
    </source>
</evidence>
<dbReference type="PANTHER" id="PTHR48109">
    <property type="entry name" value="DIHYDROOROTATE DEHYDROGENASE (QUINONE), MITOCHONDRIAL-RELATED"/>
    <property type="match status" value="1"/>
</dbReference>
<dbReference type="PIRSF" id="PIRSF000164">
    <property type="entry name" value="DHO_oxidase"/>
    <property type="match status" value="1"/>
</dbReference>
<feature type="binding site" evidence="12">
    <location>
        <position position="99"/>
    </location>
    <ligand>
        <name>FMN</name>
        <dbReference type="ChEBI" id="CHEBI:58210"/>
    </ligand>
</feature>
<feature type="binding site" evidence="12">
    <location>
        <position position="190"/>
    </location>
    <ligand>
        <name>FMN</name>
        <dbReference type="ChEBI" id="CHEBI:58210"/>
    </ligand>
</feature>
<proteinExistence type="inferred from homology"/>
<comment type="subcellular location">
    <subcellularLocation>
        <location evidence="2 12">Cytoplasm</location>
    </subcellularLocation>
</comment>
<comment type="pathway">
    <text evidence="3">Pyrimidine metabolism; UMP biosynthesis via de novo pathway; orotate from (S)-dihydroorotate (NAD(+) route): step 1/1.</text>
</comment>
<evidence type="ECO:0000259" key="13">
    <source>
        <dbReference type="Pfam" id="PF01180"/>
    </source>
</evidence>
<dbReference type="FunFam" id="3.20.20.70:FF:000027">
    <property type="entry name" value="Dihydropyrimidine dehydrogenase [NADP(+)]"/>
    <property type="match status" value="1"/>
</dbReference>
<evidence type="ECO:0000313" key="14">
    <source>
        <dbReference type="EMBL" id="BCI60743.1"/>
    </source>
</evidence>
<dbReference type="GO" id="GO:0006207">
    <property type="term" value="P:'de novo' pyrimidine nucleobase biosynthetic process"/>
    <property type="evidence" value="ECO:0007669"/>
    <property type="project" value="InterPro"/>
</dbReference>
<feature type="binding site" evidence="12">
    <location>
        <position position="45"/>
    </location>
    <ligand>
        <name>substrate</name>
    </ligand>
</feature>
<dbReference type="InterPro" id="IPR050074">
    <property type="entry name" value="DHO_dehydrogenase"/>
</dbReference>
<dbReference type="InterPro" id="IPR024920">
    <property type="entry name" value="Dihydroorotate_DH_1"/>
</dbReference>
<comment type="cofactor">
    <cofactor evidence="12">
        <name>FMN</name>
        <dbReference type="ChEBI" id="CHEBI:58210"/>
    </cofactor>
    <text evidence="12">Binds 1 FMN per subunit.</text>
</comment>
<evidence type="ECO:0000256" key="11">
    <source>
        <dbReference type="ARBA" id="ARBA00048996"/>
    </source>
</evidence>
<feature type="binding site" evidence="12">
    <location>
        <position position="126"/>
    </location>
    <ligand>
        <name>substrate</name>
    </ligand>
</feature>
<evidence type="ECO:0000256" key="4">
    <source>
        <dbReference type="ARBA" id="ARBA00008008"/>
    </source>
</evidence>
<dbReference type="UniPathway" id="UPA00070"/>
<name>A0A7I8D6B0_9FIRM</name>
<evidence type="ECO:0000256" key="1">
    <source>
        <dbReference type="ARBA" id="ARBA00003616"/>
    </source>
</evidence>